<dbReference type="PANTHER" id="PTHR43568">
    <property type="entry name" value="P PROTEIN"/>
    <property type="match status" value="1"/>
</dbReference>
<evidence type="ECO:0000313" key="9">
    <source>
        <dbReference type="Proteomes" id="UP000005632"/>
    </source>
</evidence>
<keyword evidence="9" id="KW-1185">Reference proteome</keyword>
<dbReference type="GO" id="GO:0016020">
    <property type="term" value="C:membrane"/>
    <property type="evidence" value="ECO:0007669"/>
    <property type="project" value="UniProtKB-SubCell"/>
</dbReference>
<sequence>MMKSLEIMLKREPVLMVSSFLALISMVLVPPSLSYIHYIDFKVLGCLFCLMLVVSGFQKIFLFNHIASFLLTFAHNPRQVSQVLIVLTFFSSMAITNDVALITFVPLTIVVFSLCRKTEPILPTIILQTVGANVGSSLTPVGNPQNLYLFSYYSIPAKTFFFTMLPLVFAGAMLLLLLSLSIPRTSKGFTVEIEKPAKMDVRQTIRYALLFLLSLGAVFNVLSWYSAVIIVVLFSEKILLKKVDYSLLLTFVALFIFVGNLGSLRYVQDFFRNLLEGRVFATSLIASQLISNVPATFLLSPFTGNSRQLLLGVNAGGCGTLIASMASVISFKYFINFAPNETKRYFYTFTGVNLLFVLLFTVIWILFLQ</sequence>
<dbReference type="InterPro" id="IPR051475">
    <property type="entry name" value="Diverse_Ion_Transporter"/>
</dbReference>
<dbReference type="KEGG" id="sgp:SpiGrapes_0390"/>
<feature type="transmembrane region" description="Helical" evidence="6">
    <location>
        <begin position="83"/>
        <end position="114"/>
    </location>
</feature>
<gene>
    <name evidence="8" type="ordered locus">SpiGrapes_0390</name>
</gene>
<evidence type="ECO:0000256" key="1">
    <source>
        <dbReference type="ARBA" id="ARBA00004141"/>
    </source>
</evidence>
<dbReference type="Proteomes" id="UP000005632">
    <property type="component" value="Chromosome"/>
</dbReference>
<keyword evidence="2" id="KW-0813">Transport</keyword>
<evidence type="ECO:0000256" key="3">
    <source>
        <dbReference type="ARBA" id="ARBA00022692"/>
    </source>
</evidence>
<feature type="transmembrane region" description="Helical" evidence="6">
    <location>
        <begin position="245"/>
        <end position="267"/>
    </location>
</feature>
<organism evidence="8 9">
    <name type="scientific">Sphaerochaeta pleomorpha (strain ATCC BAA-1885 / DSM 22778 / Grapes)</name>
    <dbReference type="NCBI Taxonomy" id="158190"/>
    <lineage>
        <taxon>Bacteria</taxon>
        <taxon>Pseudomonadati</taxon>
        <taxon>Spirochaetota</taxon>
        <taxon>Spirochaetia</taxon>
        <taxon>Spirochaetales</taxon>
        <taxon>Sphaerochaetaceae</taxon>
        <taxon>Sphaerochaeta</taxon>
    </lineage>
</organism>
<dbReference type="PANTHER" id="PTHR43568:SF1">
    <property type="entry name" value="P PROTEIN"/>
    <property type="match status" value="1"/>
</dbReference>
<dbReference type="InterPro" id="IPR004680">
    <property type="entry name" value="Cit_transptr-like_dom"/>
</dbReference>
<dbReference type="OrthoDB" id="3177666at2"/>
<keyword evidence="4 6" id="KW-1133">Transmembrane helix</keyword>
<feature type="transmembrane region" description="Helical" evidence="6">
    <location>
        <begin position="60"/>
        <end position="77"/>
    </location>
</feature>
<feature type="transmembrane region" description="Helical" evidence="6">
    <location>
        <begin position="346"/>
        <end position="367"/>
    </location>
</feature>
<feature type="transmembrane region" description="Helical" evidence="6">
    <location>
        <begin position="207"/>
        <end position="233"/>
    </location>
</feature>
<feature type="transmembrane region" description="Helical" evidence="6">
    <location>
        <begin position="159"/>
        <end position="180"/>
    </location>
</feature>
<dbReference type="RefSeq" id="WP_014269097.1">
    <property type="nucleotide sequence ID" value="NC_016633.1"/>
</dbReference>
<feature type="transmembrane region" description="Helical" evidence="6">
    <location>
        <begin position="12"/>
        <end position="29"/>
    </location>
</feature>
<name>G8QVL5_SPHPG</name>
<evidence type="ECO:0000256" key="4">
    <source>
        <dbReference type="ARBA" id="ARBA00022989"/>
    </source>
</evidence>
<accession>G8QVL5</accession>
<dbReference type="eggNOG" id="COG1055">
    <property type="taxonomic scope" value="Bacteria"/>
</dbReference>
<evidence type="ECO:0000256" key="2">
    <source>
        <dbReference type="ARBA" id="ARBA00022448"/>
    </source>
</evidence>
<dbReference type="AlphaFoldDB" id="G8QVL5"/>
<feature type="domain" description="Citrate transporter-like" evidence="7">
    <location>
        <begin position="20"/>
        <end position="302"/>
    </location>
</feature>
<proteinExistence type="predicted"/>
<comment type="subcellular location">
    <subcellularLocation>
        <location evidence="1">Membrane</location>
        <topology evidence="1">Multi-pass membrane protein</topology>
    </subcellularLocation>
</comment>
<dbReference type="HOGENOM" id="CLU_063025_0_0_12"/>
<feature type="transmembrane region" description="Helical" evidence="6">
    <location>
        <begin position="311"/>
        <end position="334"/>
    </location>
</feature>
<dbReference type="STRING" id="158190.SpiGrapes_0390"/>
<evidence type="ECO:0000256" key="5">
    <source>
        <dbReference type="ARBA" id="ARBA00023136"/>
    </source>
</evidence>
<dbReference type="GO" id="GO:0055085">
    <property type="term" value="P:transmembrane transport"/>
    <property type="evidence" value="ECO:0007669"/>
    <property type="project" value="InterPro"/>
</dbReference>
<evidence type="ECO:0000259" key="7">
    <source>
        <dbReference type="Pfam" id="PF03600"/>
    </source>
</evidence>
<keyword evidence="3 6" id="KW-0812">Transmembrane</keyword>
<reference evidence="8 9" key="1">
    <citation type="submission" date="2011-11" db="EMBL/GenBank/DDBJ databases">
        <title>Complete sequence of Spirochaeta sp. grapes.</title>
        <authorList>
            <consortium name="US DOE Joint Genome Institute"/>
            <person name="Lucas S."/>
            <person name="Han J."/>
            <person name="Lapidus A."/>
            <person name="Cheng J.-F."/>
            <person name="Goodwin L."/>
            <person name="Pitluck S."/>
            <person name="Peters L."/>
            <person name="Ovchinnikova G."/>
            <person name="Munk A.C."/>
            <person name="Detter J.C."/>
            <person name="Han C."/>
            <person name="Tapia R."/>
            <person name="Land M."/>
            <person name="Hauser L."/>
            <person name="Kyrpides N."/>
            <person name="Ivanova N."/>
            <person name="Pagani I."/>
            <person name="Ritalahtilisa K."/>
            <person name="Loeffler F."/>
            <person name="Woyke T."/>
        </authorList>
    </citation>
    <scope>NUCLEOTIDE SEQUENCE [LARGE SCALE GENOMIC DNA]</scope>
    <source>
        <strain evidence="9">ATCC BAA-1885 / DSM 22778 / Grapes</strain>
    </source>
</reference>
<evidence type="ECO:0000313" key="8">
    <source>
        <dbReference type="EMBL" id="AEV28248.1"/>
    </source>
</evidence>
<dbReference type="Pfam" id="PF03600">
    <property type="entry name" value="CitMHS"/>
    <property type="match status" value="1"/>
</dbReference>
<keyword evidence="5 6" id="KW-0472">Membrane</keyword>
<dbReference type="EMBL" id="CP003155">
    <property type="protein sequence ID" value="AEV28248.1"/>
    <property type="molecule type" value="Genomic_DNA"/>
</dbReference>
<protein>
    <submittedName>
        <fullName evidence="8">Na+/H+ antiporter NhaD-like permease</fullName>
    </submittedName>
</protein>
<evidence type="ECO:0000256" key="6">
    <source>
        <dbReference type="SAM" id="Phobius"/>
    </source>
</evidence>